<dbReference type="HOGENOM" id="CLU_024465_0_0_1"/>
<feature type="region of interest" description="Disordered" evidence="1">
    <location>
        <begin position="30"/>
        <end position="60"/>
    </location>
</feature>
<dbReference type="PANTHER" id="PTHR28058:SF1">
    <property type="entry name" value="SMALL RIBOSOMAL SUBUNIT PROTEIN BS1M"/>
    <property type="match status" value="1"/>
</dbReference>
<dbReference type="EMBL" id="KI966411">
    <property type="protein sequence ID" value="EWC47201.1"/>
    <property type="molecule type" value="Genomic_DNA"/>
</dbReference>
<proteinExistence type="predicted"/>
<name>W7HSY2_9PEZI</name>
<evidence type="ECO:0000313" key="2">
    <source>
        <dbReference type="EMBL" id="EWC47201.1"/>
    </source>
</evidence>
<evidence type="ECO:0000256" key="1">
    <source>
        <dbReference type="SAM" id="MobiDB-lite"/>
    </source>
</evidence>
<dbReference type="AlphaFoldDB" id="W7HSY2"/>
<reference evidence="2 3" key="1">
    <citation type="submission" date="2013-05" db="EMBL/GenBank/DDBJ databases">
        <title>Drechslerella stenobrocha genome reveals carnivorous origination and mechanical trapping mechanism of predatory fungi.</title>
        <authorList>
            <person name="Liu X."/>
            <person name="Zhang W."/>
            <person name="Liu K."/>
        </authorList>
    </citation>
    <scope>NUCLEOTIDE SEQUENCE [LARGE SCALE GENOMIC DNA]</scope>
    <source>
        <strain evidence="2 3">248</strain>
    </source>
</reference>
<feature type="compositionally biased region" description="Polar residues" evidence="1">
    <location>
        <begin position="238"/>
        <end position="250"/>
    </location>
</feature>
<sequence>MSSSKASSPAANLIRNSRLVAMPIPRGASLSDSQAYRPPYPTHQAITTPDSSRSRGDWGLKRPIPRKVHSKYLRYNSIDSIEHRTTFQSSHDTVTTLKKWQEMDIPIKLYSQLANRFTSAFYFDTLPSPSSSEDPHQEILAAPKSYTLDPPVWGYRTKFIQRMTPGELKTFIDKKIVPRRREFELFVKDGASSRSLPQQQQSPLLPEHSNLDADVDATAPASPPQHLQPKEEQERGHSQNQHPLSPITTLPNFAVRPVDTLLKSIRHDDLKSLNDVREFLRMPLRDAPMTLHPSAGLYYILDASYLENHPQYGPNPSRIIPARVIHKFDMRMTDNSYRRREFYIIGGIVQFSSQDIVTQAGLETYYKITRVTGIAPEAADLDQHGRIRLELDHIGPHQPLRDLIEGTSTSTERRAQEASGHLKATKSAVGRHAEHEQPHIGPLSSDPLPSDLNSKSRRPSRLLTDLLTHLNVSQIKS</sequence>
<accession>W7HSY2</accession>
<gene>
    <name evidence="2" type="ORF">DRE_03320</name>
</gene>
<feature type="compositionally biased region" description="Low complexity" evidence="1">
    <location>
        <begin position="442"/>
        <end position="452"/>
    </location>
</feature>
<feature type="region of interest" description="Disordered" evidence="1">
    <location>
        <begin position="191"/>
        <end position="250"/>
    </location>
</feature>
<dbReference type="GO" id="GO:0003735">
    <property type="term" value="F:structural constituent of ribosome"/>
    <property type="evidence" value="ECO:0007669"/>
    <property type="project" value="TreeGrafter"/>
</dbReference>
<dbReference type="GO" id="GO:0005763">
    <property type="term" value="C:mitochondrial small ribosomal subunit"/>
    <property type="evidence" value="ECO:0007669"/>
    <property type="project" value="TreeGrafter"/>
</dbReference>
<feature type="compositionally biased region" description="Basic and acidic residues" evidence="1">
    <location>
        <begin position="228"/>
        <end position="237"/>
    </location>
</feature>
<dbReference type="Pfam" id="PF11709">
    <property type="entry name" value="Mit_ribos_Mrp51"/>
    <property type="match status" value="1"/>
</dbReference>
<dbReference type="PANTHER" id="PTHR28058">
    <property type="entry name" value="37S RIBOSOMAL PROTEIN MRP51, MITOCHONDRIAL"/>
    <property type="match status" value="1"/>
</dbReference>
<evidence type="ECO:0000313" key="3">
    <source>
        <dbReference type="Proteomes" id="UP000024837"/>
    </source>
</evidence>
<dbReference type="InterPro" id="IPR016712">
    <property type="entry name" value="Rbsml_bS1m-like"/>
</dbReference>
<protein>
    <submittedName>
        <fullName evidence="2">Uncharacterized protein</fullName>
    </submittedName>
</protein>
<dbReference type="OrthoDB" id="2735536at2759"/>
<dbReference type="GO" id="GO:0070124">
    <property type="term" value="P:mitochondrial translational initiation"/>
    <property type="evidence" value="ECO:0007669"/>
    <property type="project" value="TreeGrafter"/>
</dbReference>
<organism evidence="2 3">
    <name type="scientific">Drechslerella stenobrocha 248</name>
    <dbReference type="NCBI Taxonomy" id="1043628"/>
    <lineage>
        <taxon>Eukaryota</taxon>
        <taxon>Fungi</taxon>
        <taxon>Dikarya</taxon>
        <taxon>Ascomycota</taxon>
        <taxon>Pezizomycotina</taxon>
        <taxon>Orbiliomycetes</taxon>
        <taxon>Orbiliales</taxon>
        <taxon>Orbiliaceae</taxon>
        <taxon>Drechslerella</taxon>
    </lineage>
</organism>
<feature type="compositionally biased region" description="Low complexity" evidence="1">
    <location>
        <begin position="192"/>
        <end position="206"/>
    </location>
</feature>
<dbReference type="Proteomes" id="UP000024837">
    <property type="component" value="Unassembled WGS sequence"/>
</dbReference>
<feature type="region of interest" description="Disordered" evidence="1">
    <location>
        <begin position="398"/>
        <end position="460"/>
    </location>
</feature>
<keyword evidence="3" id="KW-1185">Reference proteome</keyword>